<keyword evidence="2" id="KW-1185">Reference proteome</keyword>
<sequence length="164" mass="18523">MGARHQTESLGRILLRRLDDLHDVLRPDVRELVDGRLHNPNFRSNRRSLLPYTEAEWSRLVETCRSMIRTSFVGYRDARAMAERAADPRTSGWSADSAQWLLSHRGPDSGRVLSMLLAAHRRATSAGASLHLVSRPAFLDRLLHRTNTHVHPTSTRAARTDQAG</sequence>
<reference evidence="1 2" key="1">
    <citation type="submission" date="2016-11" db="EMBL/GenBank/DDBJ databases">
        <authorList>
            <person name="Jaros S."/>
            <person name="Januszkiewicz K."/>
            <person name="Wedrychowicz H."/>
        </authorList>
    </citation>
    <scope>NUCLEOTIDE SEQUENCE [LARGE SCALE GENOMIC DNA]</scope>
    <source>
        <strain evidence="1 2">DSM 44523</strain>
    </source>
</reference>
<dbReference type="AlphaFoldDB" id="A0A1M5MDZ8"/>
<gene>
    <name evidence="1" type="ORF">SAMN05444320_11387</name>
</gene>
<dbReference type="Proteomes" id="UP000184501">
    <property type="component" value="Unassembled WGS sequence"/>
</dbReference>
<dbReference type="EMBL" id="FQVN01000013">
    <property type="protein sequence ID" value="SHG75505.1"/>
    <property type="molecule type" value="Genomic_DNA"/>
</dbReference>
<accession>A0A1M5MDZ8</accession>
<name>A0A1M5MDZ8_STRHI</name>
<evidence type="ECO:0000313" key="2">
    <source>
        <dbReference type="Proteomes" id="UP000184501"/>
    </source>
</evidence>
<evidence type="ECO:0000313" key="1">
    <source>
        <dbReference type="EMBL" id="SHG75505.1"/>
    </source>
</evidence>
<organism evidence="1 2">
    <name type="scientific">Streptoalloteichus hindustanus</name>
    <dbReference type="NCBI Taxonomy" id="2017"/>
    <lineage>
        <taxon>Bacteria</taxon>
        <taxon>Bacillati</taxon>
        <taxon>Actinomycetota</taxon>
        <taxon>Actinomycetes</taxon>
        <taxon>Pseudonocardiales</taxon>
        <taxon>Pseudonocardiaceae</taxon>
        <taxon>Streptoalloteichus</taxon>
    </lineage>
</organism>
<proteinExistence type="predicted"/>
<protein>
    <submittedName>
        <fullName evidence="1">Uncharacterized protein</fullName>
    </submittedName>
</protein>